<dbReference type="OrthoDB" id="792101at2"/>
<keyword evidence="6" id="KW-1185">Reference proteome</keyword>
<evidence type="ECO:0000256" key="3">
    <source>
        <dbReference type="ARBA" id="ARBA00023163"/>
    </source>
</evidence>
<evidence type="ECO:0000256" key="2">
    <source>
        <dbReference type="ARBA" id="ARBA00023125"/>
    </source>
</evidence>
<dbReference type="GO" id="GO:0003700">
    <property type="term" value="F:DNA-binding transcription factor activity"/>
    <property type="evidence" value="ECO:0007669"/>
    <property type="project" value="InterPro"/>
</dbReference>
<reference evidence="5 6" key="1">
    <citation type="journal article" date="2014" name="Curr. Microbiol.">
        <title>Spirosoma radiotolerans sp. nov., a gamma-radiation-resistant bacterium isolated from gamma ray-irradiated soil.</title>
        <authorList>
            <person name="Lee J.J."/>
            <person name="Srinivasan S."/>
            <person name="Lim S."/>
            <person name="Joe M."/>
            <person name="Im S."/>
            <person name="Bae S.I."/>
            <person name="Park K.R."/>
            <person name="Han J.H."/>
            <person name="Park S.H."/>
            <person name="Joo B.M."/>
            <person name="Park S.J."/>
            <person name="Kim M.K."/>
        </authorList>
    </citation>
    <scope>NUCLEOTIDE SEQUENCE [LARGE SCALE GENOMIC DNA]</scope>
    <source>
        <strain evidence="5 6">DG5A</strain>
    </source>
</reference>
<dbReference type="STRING" id="1379870.SD10_10760"/>
<dbReference type="Gene3D" id="1.10.10.60">
    <property type="entry name" value="Homeodomain-like"/>
    <property type="match status" value="2"/>
</dbReference>
<keyword evidence="1" id="KW-0805">Transcription regulation</keyword>
<protein>
    <submittedName>
        <fullName evidence="5">AraC family transcriptional regulator</fullName>
    </submittedName>
</protein>
<dbReference type="InterPro" id="IPR009057">
    <property type="entry name" value="Homeodomain-like_sf"/>
</dbReference>
<dbReference type="RefSeq" id="WP_046573802.1">
    <property type="nucleotide sequence ID" value="NZ_CP010429.1"/>
</dbReference>
<sequence length="281" mass="32332">MKVALEQISPDTDSSFHLLLTPHLSDVFLWHYHPEYEIVYIEGANGTRHVGDHISRYEGSDLVFIGPNIPHLNFDYGVKTDHRKVVVQLKENFLGEVLWQAPEFAAITKLFARARSGISFYGHTKQVVGERLNQLANLPPFERLMLLLSIFQLLATSTECTPLQGEAVASAYNLKEQQRLKRVNQFIAEHYTRQLSIAEVAALANLTEAAFCRYFKRMTRLTFTQFLNQYRINQAQKLLLRDNTVSEACFACGFDSLSYFNKIFRRVTGENPLQFKKRHQA</sequence>
<dbReference type="PROSITE" id="PS00041">
    <property type="entry name" value="HTH_ARAC_FAMILY_1"/>
    <property type="match status" value="1"/>
</dbReference>
<evidence type="ECO:0000313" key="5">
    <source>
        <dbReference type="EMBL" id="AKD55310.1"/>
    </source>
</evidence>
<dbReference type="InterPro" id="IPR018062">
    <property type="entry name" value="HTH_AraC-typ_CS"/>
</dbReference>
<feature type="domain" description="HTH araC/xylS-type" evidence="4">
    <location>
        <begin position="181"/>
        <end position="278"/>
    </location>
</feature>
<dbReference type="PROSITE" id="PS01124">
    <property type="entry name" value="HTH_ARAC_FAMILY_2"/>
    <property type="match status" value="1"/>
</dbReference>
<keyword evidence="2" id="KW-0238">DNA-binding</keyword>
<dbReference type="Pfam" id="PF12833">
    <property type="entry name" value="HTH_18"/>
    <property type="match status" value="1"/>
</dbReference>
<dbReference type="InterPro" id="IPR011051">
    <property type="entry name" value="RmlC_Cupin_sf"/>
</dbReference>
<dbReference type="PANTHER" id="PTHR43280:SF2">
    <property type="entry name" value="HTH-TYPE TRANSCRIPTIONAL REGULATOR EXSA"/>
    <property type="match status" value="1"/>
</dbReference>
<dbReference type="InterPro" id="IPR018060">
    <property type="entry name" value="HTH_AraC"/>
</dbReference>
<dbReference type="SUPFAM" id="SSF51182">
    <property type="entry name" value="RmlC-like cupins"/>
    <property type="match status" value="1"/>
</dbReference>
<dbReference type="Proteomes" id="UP000033054">
    <property type="component" value="Chromosome"/>
</dbReference>
<evidence type="ECO:0000259" key="4">
    <source>
        <dbReference type="PROSITE" id="PS01124"/>
    </source>
</evidence>
<dbReference type="EMBL" id="CP010429">
    <property type="protein sequence ID" value="AKD55310.1"/>
    <property type="molecule type" value="Genomic_DNA"/>
</dbReference>
<evidence type="ECO:0000256" key="1">
    <source>
        <dbReference type="ARBA" id="ARBA00023015"/>
    </source>
</evidence>
<proteinExistence type="predicted"/>
<dbReference type="PANTHER" id="PTHR43280">
    <property type="entry name" value="ARAC-FAMILY TRANSCRIPTIONAL REGULATOR"/>
    <property type="match status" value="1"/>
</dbReference>
<evidence type="ECO:0000313" key="6">
    <source>
        <dbReference type="Proteomes" id="UP000033054"/>
    </source>
</evidence>
<dbReference type="PATRIC" id="fig|1379870.5.peg.2346"/>
<dbReference type="SMART" id="SM00342">
    <property type="entry name" value="HTH_ARAC"/>
    <property type="match status" value="1"/>
</dbReference>
<keyword evidence="3" id="KW-0804">Transcription</keyword>
<accession>A0A0E3ZUN6</accession>
<dbReference type="HOGENOM" id="CLU_000445_88_3_10"/>
<dbReference type="SUPFAM" id="SSF46689">
    <property type="entry name" value="Homeodomain-like"/>
    <property type="match status" value="2"/>
</dbReference>
<name>A0A0E3ZUN6_9BACT</name>
<dbReference type="KEGG" id="srd:SD10_10760"/>
<dbReference type="AlphaFoldDB" id="A0A0E3ZUN6"/>
<organism evidence="5 6">
    <name type="scientific">Spirosoma radiotolerans</name>
    <dbReference type="NCBI Taxonomy" id="1379870"/>
    <lineage>
        <taxon>Bacteria</taxon>
        <taxon>Pseudomonadati</taxon>
        <taxon>Bacteroidota</taxon>
        <taxon>Cytophagia</taxon>
        <taxon>Cytophagales</taxon>
        <taxon>Cytophagaceae</taxon>
        <taxon>Spirosoma</taxon>
    </lineage>
</organism>
<gene>
    <name evidence="5" type="ORF">SD10_10760</name>
</gene>
<dbReference type="GO" id="GO:0043565">
    <property type="term" value="F:sequence-specific DNA binding"/>
    <property type="evidence" value="ECO:0007669"/>
    <property type="project" value="InterPro"/>
</dbReference>